<keyword evidence="1" id="KW-0472">Membrane</keyword>
<evidence type="ECO:0000256" key="1">
    <source>
        <dbReference type="SAM" id="Phobius"/>
    </source>
</evidence>
<dbReference type="EMBL" id="JAAOIW010000002">
    <property type="protein sequence ID" value="NHN29433.1"/>
    <property type="molecule type" value="Genomic_DNA"/>
</dbReference>
<accession>A0ABX0J174</accession>
<dbReference type="RefSeq" id="WP_166147396.1">
    <property type="nucleotide sequence ID" value="NZ_JAAOIW010000002.1"/>
</dbReference>
<evidence type="ECO:0000313" key="3">
    <source>
        <dbReference type="Proteomes" id="UP001165962"/>
    </source>
</evidence>
<keyword evidence="3" id="KW-1185">Reference proteome</keyword>
<dbReference type="InterPro" id="IPR010026">
    <property type="entry name" value="Phage_holin_LL-H"/>
</dbReference>
<dbReference type="Pfam" id="PF09682">
    <property type="entry name" value="Phage_holin_6_1"/>
    <property type="match status" value="1"/>
</dbReference>
<dbReference type="NCBIfam" id="TIGR01673">
    <property type="entry name" value="holin_LLH"/>
    <property type="match status" value="1"/>
</dbReference>
<protein>
    <submittedName>
        <fullName evidence="2">Phage holin</fullName>
    </submittedName>
</protein>
<reference evidence="2" key="1">
    <citation type="submission" date="2020-03" db="EMBL/GenBank/DDBJ databases">
        <title>Draft sequencing of Paenibacilllus sp. S3N08.</title>
        <authorList>
            <person name="Kim D.-U."/>
        </authorList>
    </citation>
    <scope>NUCLEOTIDE SEQUENCE</scope>
    <source>
        <strain evidence="2">S3N08</strain>
    </source>
</reference>
<comment type="caution">
    <text evidence="2">The sequence shown here is derived from an EMBL/GenBank/DDBJ whole genome shotgun (WGS) entry which is preliminary data.</text>
</comment>
<name>A0ABX0J174_9BACL</name>
<keyword evidence="1" id="KW-0812">Transmembrane</keyword>
<gene>
    <name evidence="2" type="ORF">G9U52_06260</name>
</gene>
<keyword evidence="1" id="KW-1133">Transmembrane helix</keyword>
<sequence length="123" mass="13434">MELIQPYITLALQAVIGILTSLVLAGLLTLRKKADDFLSSRATASQREALYRIANEAQALIEKTFQEANGMQKLHAAEAYVAARLKEAGIQLSMMEIQAAIEKAVQDFNTSVKPKGSDANERV</sequence>
<evidence type="ECO:0000313" key="2">
    <source>
        <dbReference type="EMBL" id="NHN29433.1"/>
    </source>
</evidence>
<dbReference type="Proteomes" id="UP001165962">
    <property type="component" value="Unassembled WGS sequence"/>
</dbReference>
<proteinExistence type="predicted"/>
<feature type="transmembrane region" description="Helical" evidence="1">
    <location>
        <begin position="6"/>
        <end position="30"/>
    </location>
</feature>
<organism evidence="2 3">
    <name type="scientific">Paenibacillus agricola</name>
    <dbReference type="NCBI Taxonomy" id="2716264"/>
    <lineage>
        <taxon>Bacteria</taxon>
        <taxon>Bacillati</taxon>
        <taxon>Bacillota</taxon>
        <taxon>Bacilli</taxon>
        <taxon>Bacillales</taxon>
        <taxon>Paenibacillaceae</taxon>
        <taxon>Paenibacillus</taxon>
    </lineage>
</organism>